<feature type="compositionally biased region" description="Basic and acidic residues" evidence="14">
    <location>
        <begin position="71"/>
        <end position="81"/>
    </location>
</feature>
<feature type="region of interest" description="Disordered" evidence="14">
    <location>
        <begin position="288"/>
        <end position="331"/>
    </location>
</feature>
<evidence type="ECO:0000256" key="3">
    <source>
        <dbReference type="ARBA" id="ARBA00022448"/>
    </source>
</evidence>
<keyword evidence="5 13" id="KW-0812">Transmembrane</keyword>
<evidence type="ECO:0000256" key="10">
    <source>
        <dbReference type="ARBA" id="ARBA00023180"/>
    </source>
</evidence>
<keyword evidence="6" id="KW-1133">Transmembrane helix</keyword>
<organism evidence="15 16">
    <name type="scientific">Meloidogyne javanica</name>
    <name type="common">Root-knot nematode worm</name>
    <dbReference type="NCBI Taxonomy" id="6303"/>
    <lineage>
        <taxon>Eukaryota</taxon>
        <taxon>Metazoa</taxon>
        <taxon>Ecdysozoa</taxon>
        <taxon>Nematoda</taxon>
        <taxon>Chromadorea</taxon>
        <taxon>Rhabditida</taxon>
        <taxon>Tylenchina</taxon>
        <taxon>Tylenchomorpha</taxon>
        <taxon>Tylenchoidea</taxon>
        <taxon>Meloidogynidae</taxon>
        <taxon>Meloidogyninae</taxon>
        <taxon>Meloidogyne</taxon>
        <taxon>Meloidogyne incognita group</taxon>
    </lineage>
</organism>
<evidence type="ECO:0000256" key="13">
    <source>
        <dbReference type="RuleBase" id="RU000679"/>
    </source>
</evidence>
<dbReference type="GO" id="GO:0005886">
    <property type="term" value="C:plasma membrane"/>
    <property type="evidence" value="ECO:0007669"/>
    <property type="project" value="TreeGrafter"/>
</dbReference>
<name>A0A915MCL2_MELJA</name>
<evidence type="ECO:0000313" key="15">
    <source>
        <dbReference type="Proteomes" id="UP000887561"/>
    </source>
</evidence>
<keyword evidence="11 13" id="KW-0739">Sodium transport</keyword>
<accession>A0A915MCL2</accession>
<evidence type="ECO:0000256" key="12">
    <source>
        <dbReference type="ARBA" id="ARBA00023303"/>
    </source>
</evidence>
<feature type="compositionally biased region" description="Basic and acidic residues" evidence="14">
    <location>
        <begin position="1"/>
        <end position="10"/>
    </location>
</feature>
<dbReference type="GO" id="GO:0015280">
    <property type="term" value="F:ligand-gated sodium channel activity"/>
    <property type="evidence" value="ECO:0007669"/>
    <property type="project" value="TreeGrafter"/>
</dbReference>
<dbReference type="InterPro" id="IPR001873">
    <property type="entry name" value="ENaC"/>
</dbReference>
<keyword evidence="7" id="KW-0915">Sodium</keyword>
<sequence>MILSGEKEDYQPPENGKSSSPLIKADPSTSTFDVAPKKDEEKEKTNIENNPVRRPRSMGGSRQVSTEDEDVARKKQSESRKRSTASQGMKHKKMHPAERRAAFLMANTPTTETNSGYKKDRMQLMHSVDCRAPNFLLKEQLDAFKDRERETGHKGGIAASLKIENAALIKRRRRELARKARLEGFERRYLQVYAQCYCEINRLSAERKPGSCFAAYKGKISLLFATGSQLQNFHPTKCLCQFDWISKTLWPCFPYNTWKEHICTECVDQLGHCPMRFYSYDIVESNGNGSKNKGAQRNDKNRGKQNDQDSKSKRDKLKTNNKQTNRAKEKLNETNIDELEDEIAIRNKAQENLRFAMGEKPINERKTMSQSKDELILKCSFNQRDCDIEKDFKQIFDPTYGNCYTFNWNRNATVTAYRAGANYGKKVKRKNLPLFARIKGYAICECIRVFIHNRSGWIPNYCA</sequence>
<feature type="compositionally biased region" description="Polar residues" evidence="14">
    <location>
        <begin position="16"/>
        <end position="32"/>
    </location>
</feature>
<protein>
    <submittedName>
        <fullName evidence="16">Uncharacterized protein</fullName>
    </submittedName>
</protein>
<evidence type="ECO:0000256" key="8">
    <source>
        <dbReference type="ARBA" id="ARBA00023065"/>
    </source>
</evidence>
<feature type="region of interest" description="Disordered" evidence="14">
    <location>
        <begin position="1"/>
        <end position="96"/>
    </location>
</feature>
<dbReference type="PANTHER" id="PTHR11690">
    <property type="entry name" value="AMILORIDE-SENSITIVE SODIUM CHANNEL-RELATED"/>
    <property type="match status" value="1"/>
</dbReference>
<evidence type="ECO:0000256" key="7">
    <source>
        <dbReference type="ARBA" id="ARBA00023053"/>
    </source>
</evidence>
<dbReference type="Proteomes" id="UP000887561">
    <property type="component" value="Unplaced"/>
</dbReference>
<keyword evidence="10" id="KW-0325">Glycoprotein</keyword>
<reference evidence="16" key="1">
    <citation type="submission" date="2022-11" db="UniProtKB">
        <authorList>
            <consortium name="WormBaseParasite"/>
        </authorList>
    </citation>
    <scope>IDENTIFICATION</scope>
</reference>
<evidence type="ECO:0000256" key="4">
    <source>
        <dbReference type="ARBA" id="ARBA00022461"/>
    </source>
</evidence>
<evidence type="ECO:0000256" key="9">
    <source>
        <dbReference type="ARBA" id="ARBA00023136"/>
    </source>
</evidence>
<keyword evidence="3 13" id="KW-0813">Transport</keyword>
<comment type="similarity">
    <text evidence="2 13">Belongs to the amiloride-sensitive sodium channel (TC 1.A.6) family.</text>
</comment>
<dbReference type="Gene3D" id="2.60.470.10">
    <property type="entry name" value="Acid-sensing ion channels like domains"/>
    <property type="match status" value="1"/>
</dbReference>
<feature type="compositionally biased region" description="Basic and acidic residues" evidence="14">
    <location>
        <begin position="35"/>
        <end position="46"/>
    </location>
</feature>
<evidence type="ECO:0000313" key="16">
    <source>
        <dbReference type="WBParaSite" id="scaffold34618_cov281.g21473"/>
    </source>
</evidence>
<proteinExistence type="inferred from homology"/>
<comment type="subcellular location">
    <subcellularLocation>
        <location evidence="1">Membrane</location>
        <topology evidence="1">Multi-pass membrane protein</topology>
    </subcellularLocation>
</comment>
<dbReference type="PRINTS" id="PR01078">
    <property type="entry name" value="AMINACHANNEL"/>
</dbReference>
<evidence type="ECO:0000256" key="2">
    <source>
        <dbReference type="ARBA" id="ARBA00007193"/>
    </source>
</evidence>
<dbReference type="AlphaFoldDB" id="A0A915MCL2"/>
<keyword evidence="15" id="KW-1185">Reference proteome</keyword>
<dbReference type="Pfam" id="PF00858">
    <property type="entry name" value="ASC"/>
    <property type="match status" value="1"/>
</dbReference>
<keyword evidence="8 13" id="KW-0406">Ion transport</keyword>
<evidence type="ECO:0000256" key="11">
    <source>
        <dbReference type="ARBA" id="ARBA00023201"/>
    </source>
</evidence>
<evidence type="ECO:0000256" key="1">
    <source>
        <dbReference type="ARBA" id="ARBA00004141"/>
    </source>
</evidence>
<dbReference type="WBParaSite" id="scaffold34618_cov281.g21473">
    <property type="protein sequence ID" value="scaffold34618_cov281.g21473"/>
    <property type="gene ID" value="scaffold34618_cov281.g21473"/>
</dbReference>
<keyword evidence="12 13" id="KW-0407">Ion channel</keyword>
<keyword evidence="4 13" id="KW-0894">Sodium channel</keyword>
<evidence type="ECO:0000256" key="14">
    <source>
        <dbReference type="SAM" id="MobiDB-lite"/>
    </source>
</evidence>
<keyword evidence="9" id="KW-0472">Membrane</keyword>
<dbReference type="PANTHER" id="PTHR11690:SF279">
    <property type="entry name" value="DEGENERIN-LIKE PROTEIN UNC-105"/>
    <property type="match status" value="1"/>
</dbReference>
<feature type="compositionally biased region" description="Basic and acidic residues" evidence="14">
    <location>
        <begin position="296"/>
        <end position="312"/>
    </location>
</feature>
<evidence type="ECO:0000256" key="5">
    <source>
        <dbReference type="ARBA" id="ARBA00022692"/>
    </source>
</evidence>
<evidence type="ECO:0000256" key="6">
    <source>
        <dbReference type="ARBA" id="ARBA00022989"/>
    </source>
</evidence>